<gene>
    <name evidence="6" type="ORF">EKO23_01245</name>
</gene>
<accession>A0A4Q4ZL30</accession>
<organism evidence="6 7">
    <name type="scientific">Nocardioides guangzhouensis</name>
    <dbReference type="NCBI Taxonomy" id="2497878"/>
    <lineage>
        <taxon>Bacteria</taxon>
        <taxon>Bacillati</taxon>
        <taxon>Actinomycetota</taxon>
        <taxon>Actinomycetes</taxon>
        <taxon>Propionibacteriales</taxon>
        <taxon>Nocardioidaceae</taxon>
        <taxon>Nocardioides</taxon>
    </lineage>
</organism>
<dbReference type="Pfam" id="PF02678">
    <property type="entry name" value="Pirin"/>
    <property type="match status" value="1"/>
</dbReference>
<feature type="domain" description="Pirin C-terminal" evidence="5">
    <location>
        <begin position="207"/>
        <end position="315"/>
    </location>
</feature>
<dbReference type="Pfam" id="PF05726">
    <property type="entry name" value="Pirin_C"/>
    <property type="match status" value="1"/>
</dbReference>
<sequence length="320" mass="34145">MPAVTVEDLSVLRRIKSPGLGDQPRPVWQVSTAPSGFEGEGFPVRRAFAGIDLSLLDPFIMMDQMGEVDYAPGEPKGTPWHPHRGFETVTYIIDGQFDHQDSHGGGGTITNGDTQWMTAGSGILHIEAPPEWLVQKGGLFHGIQLWVNLPRDAKLNDPRYQDIRAGEVALATSPDAGALVRVIAGELDAQDGTLGGPGATYTPMTLVHATVEPGAQLELPWPVEYNALVYALAGRGSVGTDKHPIAMGQAAVLGSGDFLTLAADPKQDGRTPALDVIVVGGKPIREPLAWAGPFVMNTKSEVMQAYEDFQKGRFGHIPAG</sequence>
<protein>
    <submittedName>
        <fullName evidence="6">Pirin family protein</fullName>
    </submittedName>
</protein>
<dbReference type="InterPro" id="IPR011051">
    <property type="entry name" value="RmlC_Cupin_sf"/>
</dbReference>
<keyword evidence="2" id="KW-0408">Iron</keyword>
<comment type="cofactor">
    <cofactor evidence="2">
        <name>Fe cation</name>
        <dbReference type="ChEBI" id="CHEBI:24875"/>
    </cofactor>
    <text evidence="2">Binds 1 Fe cation per subunit.</text>
</comment>
<dbReference type="GO" id="GO:0046872">
    <property type="term" value="F:metal ion binding"/>
    <property type="evidence" value="ECO:0007669"/>
    <property type="project" value="UniProtKB-KW"/>
</dbReference>
<dbReference type="Proteomes" id="UP000295198">
    <property type="component" value="Unassembled WGS sequence"/>
</dbReference>
<evidence type="ECO:0000313" key="7">
    <source>
        <dbReference type="Proteomes" id="UP000295198"/>
    </source>
</evidence>
<comment type="similarity">
    <text evidence="1 3">Belongs to the pirin family.</text>
</comment>
<feature type="domain" description="Pirin N-terminal" evidence="4">
    <location>
        <begin position="43"/>
        <end position="147"/>
    </location>
</feature>
<evidence type="ECO:0000256" key="2">
    <source>
        <dbReference type="PIRSR" id="PIRSR006232-1"/>
    </source>
</evidence>
<feature type="binding site" evidence="2">
    <location>
        <position position="125"/>
    </location>
    <ligand>
        <name>Fe cation</name>
        <dbReference type="ChEBI" id="CHEBI:24875"/>
    </ligand>
</feature>
<name>A0A4Q4ZL30_9ACTN</name>
<dbReference type="PANTHER" id="PTHR13903:SF8">
    <property type="entry name" value="PIRIN"/>
    <property type="match status" value="1"/>
</dbReference>
<feature type="binding site" evidence="2">
    <location>
        <position position="127"/>
    </location>
    <ligand>
        <name>Fe cation</name>
        <dbReference type="ChEBI" id="CHEBI:24875"/>
    </ligand>
</feature>
<dbReference type="OrthoDB" id="321327at2"/>
<feature type="binding site" evidence="2">
    <location>
        <position position="83"/>
    </location>
    <ligand>
        <name>Fe cation</name>
        <dbReference type="ChEBI" id="CHEBI:24875"/>
    </ligand>
</feature>
<evidence type="ECO:0000313" key="6">
    <source>
        <dbReference type="EMBL" id="RYP89080.1"/>
    </source>
</evidence>
<dbReference type="SUPFAM" id="SSF51182">
    <property type="entry name" value="RmlC-like cupins"/>
    <property type="match status" value="1"/>
</dbReference>
<dbReference type="CDD" id="cd02247">
    <property type="entry name" value="cupin_pirin_C"/>
    <property type="match status" value="1"/>
</dbReference>
<dbReference type="PANTHER" id="PTHR13903">
    <property type="entry name" value="PIRIN-RELATED"/>
    <property type="match status" value="1"/>
</dbReference>
<dbReference type="InterPro" id="IPR014710">
    <property type="entry name" value="RmlC-like_jellyroll"/>
</dbReference>
<dbReference type="EMBL" id="SDKM01000001">
    <property type="protein sequence ID" value="RYP89080.1"/>
    <property type="molecule type" value="Genomic_DNA"/>
</dbReference>
<dbReference type="AlphaFoldDB" id="A0A4Q4ZL30"/>
<reference evidence="6 7" key="1">
    <citation type="submission" date="2019-01" db="EMBL/GenBank/DDBJ databases">
        <title>Nocardioides guangzhouensis sp. nov., an actinobacterium isolated from soil.</title>
        <authorList>
            <person name="Fu Y."/>
            <person name="Cai Y."/>
            <person name="Lin Z."/>
            <person name="Chen P."/>
        </authorList>
    </citation>
    <scope>NUCLEOTIDE SEQUENCE [LARGE SCALE GENOMIC DNA]</scope>
    <source>
        <strain evidence="6 7">130</strain>
    </source>
</reference>
<dbReference type="Gene3D" id="2.60.120.10">
    <property type="entry name" value="Jelly Rolls"/>
    <property type="match status" value="2"/>
</dbReference>
<dbReference type="InterPro" id="IPR003829">
    <property type="entry name" value="Pirin_N_dom"/>
</dbReference>
<dbReference type="PIRSF" id="PIRSF006232">
    <property type="entry name" value="Pirin"/>
    <property type="match status" value="1"/>
</dbReference>
<keyword evidence="7" id="KW-1185">Reference proteome</keyword>
<dbReference type="InterPro" id="IPR012093">
    <property type="entry name" value="Pirin"/>
</dbReference>
<evidence type="ECO:0000259" key="4">
    <source>
        <dbReference type="Pfam" id="PF02678"/>
    </source>
</evidence>
<dbReference type="RefSeq" id="WP_134713225.1">
    <property type="nucleotide sequence ID" value="NZ_SDKM01000001.1"/>
</dbReference>
<evidence type="ECO:0000259" key="5">
    <source>
        <dbReference type="Pfam" id="PF05726"/>
    </source>
</evidence>
<dbReference type="InterPro" id="IPR008778">
    <property type="entry name" value="Pirin_C_dom"/>
</dbReference>
<dbReference type="CDD" id="cd02909">
    <property type="entry name" value="cupin_pirin_N"/>
    <property type="match status" value="1"/>
</dbReference>
<proteinExistence type="inferred from homology"/>
<evidence type="ECO:0000256" key="3">
    <source>
        <dbReference type="RuleBase" id="RU003457"/>
    </source>
</evidence>
<feature type="binding site" evidence="2">
    <location>
        <position position="81"/>
    </location>
    <ligand>
        <name>Fe cation</name>
        <dbReference type="ChEBI" id="CHEBI:24875"/>
    </ligand>
</feature>
<evidence type="ECO:0000256" key="1">
    <source>
        <dbReference type="ARBA" id="ARBA00008416"/>
    </source>
</evidence>
<keyword evidence="2" id="KW-0479">Metal-binding</keyword>
<comment type="caution">
    <text evidence="6">The sequence shown here is derived from an EMBL/GenBank/DDBJ whole genome shotgun (WGS) entry which is preliminary data.</text>
</comment>